<protein>
    <submittedName>
        <fullName evidence="1">Uncharacterized protein</fullName>
    </submittedName>
</protein>
<name>A0ACC0VD76_9HYPO</name>
<proteinExistence type="predicted"/>
<accession>A0ACC0VD76</accession>
<evidence type="ECO:0000313" key="2">
    <source>
        <dbReference type="Proteomes" id="UP001163324"/>
    </source>
</evidence>
<gene>
    <name evidence="1" type="ORF">N3K66_000950</name>
</gene>
<organism evidence="1 2">
    <name type="scientific">Trichothecium roseum</name>
    <dbReference type="NCBI Taxonomy" id="47278"/>
    <lineage>
        <taxon>Eukaryota</taxon>
        <taxon>Fungi</taxon>
        <taxon>Dikarya</taxon>
        <taxon>Ascomycota</taxon>
        <taxon>Pezizomycotina</taxon>
        <taxon>Sordariomycetes</taxon>
        <taxon>Hypocreomycetidae</taxon>
        <taxon>Hypocreales</taxon>
        <taxon>Hypocreales incertae sedis</taxon>
        <taxon>Trichothecium</taxon>
    </lineage>
</organism>
<keyword evidence="2" id="KW-1185">Reference proteome</keyword>
<reference evidence="1" key="1">
    <citation type="submission" date="2022-10" db="EMBL/GenBank/DDBJ databases">
        <title>Complete Genome of Trichothecium roseum strain YXFP-22015, a Plant Pathogen Isolated from Citrus.</title>
        <authorList>
            <person name="Wang Y."/>
            <person name="Zhu L."/>
        </authorList>
    </citation>
    <scope>NUCLEOTIDE SEQUENCE</scope>
    <source>
        <strain evidence="1">YXFP-22015</strain>
    </source>
</reference>
<comment type="caution">
    <text evidence="1">The sequence shown here is derived from an EMBL/GenBank/DDBJ whole genome shotgun (WGS) entry which is preliminary data.</text>
</comment>
<evidence type="ECO:0000313" key="1">
    <source>
        <dbReference type="EMBL" id="KAI9904421.1"/>
    </source>
</evidence>
<dbReference type="EMBL" id="CM047940">
    <property type="protein sequence ID" value="KAI9904421.1"/>
    <property type="molecule type" value="Genomic_DNA"/>
</dbReference>
<dbReference type="Proteomes" id="UP001163324">
    <property type="component" value="Chromosome 1"/>
</dbReference>
<sequence>MEEVEDSGHGSFGQAHLHGWVPPFNGEQAPFDVLWTTALDLMRKLEAGDLSSVELVNVCHDQILTYNRSLKAVYQLCPSALERAAELDRIRAEGNTLGSLHGMPILLNGNIGTKPSLGMTTTGGNLGLEYLTTTKNAVVVDKLIDAGAIILGKTNVSEMMGYKGSSIRPGWSSLHGQTKSPYIDTYIDPEEGVLGHASPGGASCGSAAAVAAGFAPWAIGTESDGSTLIGASVRHTLYSIKPARGSVSSEGIMTACRYLETPGPMCKSVEDATVLLRAMMDEESEAGYPHDGDDVFSTVLRGSFGWPRIHLGTLNEFNYRLPDTVQKFDHFPWSEVNTYLDMAYARLRSLAETAPKDVDVALNTDFFFRGSDVLLELAVMDFEADFDSYLRGTRGSTITSLAHLAAWNRANNSRVFTTEHPDQSIIDRAVAEDHPPERRDDIMLHLRKISYSFLQVMNRLEVNVLIAPADTYFAKYGAATGLPCFSLPTTHLAWNGRPTGLVAVARNLAEAFQFLSSYQHSFTRRRPPLAFLDWEDADIAEPMMHMSIY</sequence>